<dbReference type="InterPro" id="IPR001310">
    <property type="entry name" value="Histidine_triad_HIT"/>
</dbReference>
<name>A0A6J4PCJ0_9ACTN</name>
<protein>
    <recommendedName>
        <fullName evidence="4">HIT domain-containing protein</fullName>
    </recommendedName>
</protein>
<dbReference type="Gene3D" id="3.30.428.10">
    <property type="entry name" value="HIT-like"/>
    <property type="match status" value="1"/>
</dbReference>
<accession>A0A6J4PCJ0</accession>
<dbReference type="PANTHER" id="PTHR23089">
    <property type="entry name" value="HISTIDINE TRIAD HIT PROTEIN"/>
    <property type="match status" value="1"/>
</dbReference>
<evidence type="ECO:0000313" key="5">
    <source>
        <dbReference type="EMBL" id="CAA9406350.1"/>
    </source>
</evidence>
<feature type="active site" description="Tele-AMP-histidine intermediate" evidence="1">
    <location>
        <position position="101"/>
    </location>
</feature>
<organism evidence="5">
    <name type="scientific">uncultured Rubrobacteraceae bacterium</name>
    <dbReference type="NCBI Taxonomy" id="349277"/>
    <lineage>
        <taxon>Bacteria</taxon>
        <taxon>Bacillati</taxon>
        <taxon>Actinomycetota</taxon>
        <taxon>Rubrobacteria</taxon>
        <taxon>Rubrobacterales</taxon>
        <taxon>Rubrobacteraceae</taxon>
        <taxon>environmental samples</taxon>
    </lineage>
</organism>
<gene>
    <name evidence="5" type="ORF">AVDCRST_MAG22-1529</name>
</gene>
<dbReference type="InterPro" id="IPR011146">
    <property type="entry name" value="HIT-like"/>
</dbReference>
<evidence type="ECO:0000256" key="1">
    <source>
        <dbReference type="PIRSR" id="PIRSR601310-1"/>
    </source>
</evidence>
<dbReference type="SUPFAM" id="SSF54197">
    <property type="entry name" value="HIT-like"/>
    <property type="match status" value="1"/>
</dbReference>
<dbReference type="Pfam" id="PF01230">
    <property type="entry name" value="HIT"/>
    <property type="match status" value="1"/>
</dbReference>
<sequence>MEQDCIFCKIAAGEIEAEMVHEEEEVVAFKDINGRAPEHVLVIPRQHVPNLEAMGQLPEAVAKRLFEVSSEVAGRLGLGESGYAVRINNGPDAGQEVFHLHLHVMGGRKLGMP</sequence>
<feature type="domain" description="HIT" evidence="4">
    <location>
        <begin position="6"/>
        <end position="113"/>
    </location>
</feature>
<dbReference type="AlphaFoldDB" id="A0A6J4PCJ0"/>
<proteinExistence type="predicted"/>
<reference evidence="5" key="1">
    <citation type="submission" date="2020-02" db="EMBL/GenBank/DDBJ databases">
        <authorList>
            <person name="Meier V. D."/>
        </authorList>
    </citation>
    <scope>NUCLEOTIDE SEQUENCE</scope>
    <source>
        <strain evidence="5">AVDCRST_MAG22</strain>
    </source>
</reference>
<dbReference type="EMBL" id="CADCUV010000064">
    <property type="protein sequence ID" value="CAA9406350.1"/>
    <property type="molecule type" value="Genomic_DNA"/>
</dbReference>
<feature type="short sequence motif" description="Histidine triad motif" evidence="2 3">
    <location>
        <begin position="99"/>
        <end position="103"/>
    </location>
</feature>
<dbReference type="PRINTS" id="PR00332">
    <property type="entry name" value="HISTRIAD"/>
</dbReference>
<evidence type="ECO:0000256" key="3">
    <source>
        <dbReference type="PROSITE-ProRule" id="PRU00464"/>
    </source>
</evidence>
<evidence type="ECO:0000256" key="2">
    <source>
        <dbReference type="PIRSR" id="PIRSR601310-3"/>
    </source>
</evidence>
<dbReference type="PROSITE" id="PS51084">
    <property type="entry name" value="HIT_2"/>
    <property type="match status" value="1"/>
</dbReference>
<dbReference type="InterPro" id="IPR019808">
    <property type="entry name" value="Histidine_triad_CS"/>
</dbReference>
<dbReference type="GO" id="GO:0003824">
    <property type="term" value="F:catalytic activity"/>
    <property type="evidence" value="ECO:0007669"/>
    <property type="project" value="InterPro"/>
</dbReference>
<dbReference type="PROSITE" id="PS00892">
    <property type="entry name" value="HIT_1"/>
    <property type="match status" value="1"/>
</dbReference>
<evidence type="ECO:0000259" key="4">
    <source>
        <dbReference type="PROSITE" id="PS51084"/>
    </source>
</evidence>
<dbReference type="InterPro" id="IPR036265">
    <property type="entry name" value="HIT-like_sf"/>
</dbReference>